<dbReference type="OrthoDB" id="4773434at2"/>
<dbReference type="InterPro" id="IPR000424">
    <property type="entry name" value="Primosome_PriB/ssb"/>
</dbReference>
<accession>A0A255FYR3</accession>
<proteinExistence type="predicted"/>
<gene>
    <name evidence="4" type="ORF">CGZ94_20260</name>
</gene>
<feature type="region of interest" description="Disordered" evidence="3">
    <location>
        <begin position="125"/>
        <end position="167"/>
    </location>
</feature>
<dbReference type="Gene3D" id="2.40.50.140">
    <property type="entry name" value="Nucleic acid-binding proteins"/>
    <property type="match status" value="1"/>
</dbReference>
<comment type="caution">
    <text evidence="4">The sequence shown here is derived from an EMBL/GenBank/DDBJ whole genome shotgun (WGS) entry which is preliminary data.</text>
</comment>
<dbReference type="AlphaFoldDB" id="A0A255FYR3"/>
<feature type="compositionally biased region" description="Polar residues" evidence="3">
    <location>
        <begin position="1"/>
        <end position="16"/>
    </location>
</feature>
<dbReference type="PROSITE" id="PS50935">
    <property type="entry name" value="SSB"/>
    <property type="match status" value="1"/>
</dbReference>
<dbReference type="InterPro" id="IPR012340">
    <property type="entry name" value="NA-bd_OB-fold"/>
</dbReference>
<keyword evidence="1 2" id="KW-0238">DNA-binding</keyword>
<evidence type="ECO:0000256" key="2">
    <source>
        <dbReference type="PROSITE-ProRule" id="PRU00252"/>
    </source>
</evidence>
<keyword evidence="5" id="KW-1185">Reference proteome</keyword>
<dbReference type="GO" id="GO:0003697">
    <property type="term" value="F:single-stranded DNA binding"/>
    <property type="evidence" value="ECO:0007669"/>
    <property type="project" value="InterPro"/>
</dbReference>
<dbReference type="CDD" id="cd04496">
    <property type="entry name" value="SSB_OBF"/>
    <property type="match status" value="1"/>
</dbReference>
<evidence type="ECO:0000313" key="5">
    <source>
        <dbReference type="Proteomes" id="UP000215896"/>
    </source>
</evidence>
<organism evidence="4 5">
    <name type="scientific">Enemella evansiae</name>
    <dbReference type="NCBI Taxonomy" id="2016499"/>
    <lineage>
        <taxon>Bacteria</taxon>
        <taxon>Bacillati</taxon>
        <taxon>Actinomycetota</taxon>
        <taxon>Actinomycetes</taxon>
        <taxon>Propionibacteriales</taxon>
        <taxon>Propionibacteriaceae</taxon>
        <taxon>Enemella</taxon>
    </lineage>
</organism>
<dbReference type="SUPFAM" id="SSF50249">
    <property type="entry name" value="Nucleic acid-binding proteins"/>
    <property type="match status" value="1"/>
</dbReference>
<evidence type="ECO:0000256" key="3">
    <source>
        <dbReference type="SAM" id="MobiDB-lite"/>
    </source>
</evidence>
<evidence type="ECO:0000256" key="1">
    <source>
        <dbReference type="ARBA" id="ARBA00023125"/>
    </source>
</evidence>
<sequence>MDEQNEQTTANEQRQSAARLRPREALVGFIDSEPVLKYGKTGIPRFYARVGVDHYRPDGEDSFVKTGTTFHDLVIFRKTAERAKELFAVDDRFIAQGYVREFTDQRGNEREEFVAKKIGHDPMWTPYTVNRDPEPEAVQREAPGLDRSQAFEQERPAQQREPAVLGQ</sequence>
<dbReference type="EMBL" id="NMVO01000018">
    <property type="protein sequence ID" value="OYO08830.1"/>
    <property type="molecule type" value="Genomic_DNA"/>
</dbReference>
<protein>
    <submittedName>
        <fullName evidence="4">Single-stranded DNA-binding protein</fullName>
    </submittedName>
</protein>
<name>A0A255FYR3_9ACTN</name>
<reference evidence="4 5" key="1">
    <citation type="submission" date="2017-07" db="EMBL/GenBank/DDBJ databases">
        <title>Draft whole genome sequences of clinical Proprionibacteriaceae strains.</title>
        <authorList>
            <person name="Bernier A.-M."/>
            <person name="Bernard K."/>
            <person name="Domingo M.-C."/>
        </authorList>
    </citation>
    <scope>NUCLEOTIDE SEQUENCE [LARGE SCALE GENOMIC DNA]</scope>
    <source>
        <strain evidence="4 5">NML 030167</strain>
    </source>
</reference>
<evidence type="ECO:0000313" key="4">
    <source>
        <dbReference type="EMBL" id="OYO08830.1"/>
    </source>
</evidence>
<feature type="region of interest" description="Disordered" evidence="3">
    <location>
        <begin position="1"/>
        <end position="20"/>
    </location>
</feature>
<dbReference type="RefSeq" id="WP_094407074.1">
    <property type="nucleotide sequence ID" value="NZ_NMVO01000018.1"/>
</dbReference>
<dbReference type="Proteomes" id="UP000215896">
    <property type="component" value="Unassembled WGS sequence"/>
</dbReference>